<evidence type="ECO:0000313" key="17">
    <source>
        <dbReference type="Proteomes" id="UP000663828"/>
    </source>
</evidence>
<dbReference type="InterPro" id="IPR001841">
    <property type="entry name" value="Znf_RING"/>
</dbReference>
<proteinExistence type="predicted"/>
<keyword evidence="5" id="KW-0812">Transmembrane</keyword>
<protein>
    <recommendedName>
        <fullName evidence="3">RING-type E3 ubiquitin transferase</fullName>
        <ecNumber evidence="3">2.3.2.27</ecNumber>
    </recommendedName>
</protein>
<comment type="subcellular location">
    <subcellularLocation>
        <location evidence="2">Membrane</location>
        <topology evidence="2">Multi-pass membrane protein</topology>
    </subcellularLocation>
</comment>
<dbReference type="SUPFAM" id="SSF57850">
    <property type="entry name" value="RING/U-box"/>
    <property type="match status" value="1"/>
</dbReference>
<gene>
    <name evidence="15" type="ORF">EDS130_LOCUS12902</name>
    <name evidence="16" type="ORF">XAT740_LOCUS35275</name>
</gene>
<name>A0A815MFS1_ADIRI</name>
<evidence type="ECO:0000256" key="1">
    <source>
        <dbReference type="ARBA" id="ARBA00000900"/>
    </source>
</evidence>
<dbReference type="EMBL" id="CAJNOR010003520">
    <property type="protein sequence ID" value="CAF1421952.1"/>
    <property type="molecule type" value="Genomic_DNA"/>
</dbReference>
<dbReference type="GO" id="GO:0008270">
    <property type="term" value="F:zinc ion binding"/>
    <property type="evidence" value="ECO:0007669"/>
    <property type="project" value="UniProtKB-KW"/>
</dbReference>
<dbReference type="GO" id="GO:0016020">
    <property type="term" value="C:membrane"/>
    <property type="evidence" value="ECO:0007669"/>
    <property type="project" value="UniProtKB-SubCell"/>
</dbReference>
<evidence type="ECO:0000256" key="12">
    <source>
        <dbReference type="PROSITE-ProRule" id="PRU00175"/>
    </source>
</evidence>
<keyword evidence="11" id="KW-0472">Membrane</keyword>
<keyword evidence="10" id="KW-1133">Transmembrane helix</keyword>
<dbReference type="Gene3D" id="3.30.40.10">
    <property type="entry name" value="Zinc/RING finger domain, C3HC4 (zinc finger)"/>
    <property type="match status" value="1"/>
</dbReference>
<dbReference type="OrthoDB" id="21204at2759"/>
<dbReference type="PROSITE" id="PS50089">
    <property type="entry name" value="ZF_RING_2"/>
    <property type="match status" value="1"/>
</dbReference>
<evidence type="ECO:0000256" key="3">
    <source>
        <dbReference type="ARBA" id="ARBA00012483"/>
    </source>
</evidence>
<accession>A0A815MFS1</accession>
<dbReference type="PANTHER" id="PTHR45977">
    <property type="entry name" value="TARGET OF ERK KINASE MPK-1"/>
    <property type="match status" value="1"/>
</dbReference>
<dbReference type="AlphaFoldDB" id="A0A815MFS1"/>
<evidence type="ECO:0000256" key="6">
    <source>
        <dbReference type="ARBA" id="ARBA00022723"/>
    </source>
</evidence>
<reference evidence="16" key="1">
    <citation type="submission" date="2021-02" db="EMBL/GenBank/DDBJ databases">
        <authorList>
            <person name="Nowell W R."/>
        </authorList>
    </citation>
    <scope>NUCLEOTIDE SEQUENCE</scope>
</reference>
<dbReference type="GO" id="GO:0006511">
    <property type="term" value="P:ubiquitin-dependent protein catabolic process"/>
    <property type="evidence" value="ECO:0007669"/>
    <property type="project" value="TreeGrafter"/>
</dbReference>
<keyword evidence="17" id="KW-1185">Reference proteome</keyword>
<evidence type="ECO:0000256" key="10">
    <source>
        <dbReference type="ARBA" id="ARBA00022989"/>
    </source>
</evidence>
<evidence type="ECO:0000256" key="4">
    <source>
        <dbReference type="ARBA" id="ARBA00022679"/>
    </source>
</evidence>
<evidence type="ECO:0000313" key="16">
    <source>
        <dbReference type="EMBL" id="CAF1421952.1"/>
    </source>
</evidence>
<keyword evidence="9" id="KW-0862">Zinc</keyword>
<feature type="region of interest" description="Disordered" evidence="13">
    <location>
        <begin position="54"/>
        <end position="128"/>
    </location>
</feature>
<dbReference type="InterPro" id="IPR013083">
    <property type="entry name" value="Znf_RING/FYVE/PHD"/>
</dbReference>
<evidence type="ECO:0000256" key="9">
    <source>
        <dbReference type="ARBA" id="ARBA00022833"/>
    </source>
</evidence>
<dbReference type="GO" id="GO:0016567">
    <property type="term" value="P:protein ubiquitination"/>
    <property type="evidence" value="ECO:0007669"/>
    <property type="project" value="TreeGrafter"/>
</dbReference>
<evidence type="ECO:0000256" key="13">
    <source>
        <dbReference type="SAM" id="MobiDB-lite"/>
    </source>
</evidence>
<feature type="compositionally biased region" description="Polar residues" evidence="13">
    <location>
        <begin position="111"/>
        <end position="124"/>
    </location>
</feature>
<evidence type="ECO:0000256" key="11">
    <source>
        <dbReference type="ARBA" id="ARBA00023136"/>
    </source>
</evidence>
<dbReference type="EC" id="2.3.2.27" evidence="3"/>
<dbReference type="EMBL" id="CAJNOJ010000050">
    <property type="protein sequence ID" value="CAF0962047.1"/>
    <property type="molecule type" value="Genomic_DNA"/>
</dbReference>
<evidence type="ECO:0000256" key="8">
    <source>
        <dbReference type="ARBA" id="ARBA00022786"/>
    </source>
</evidence>
<evidence type="ECO:0000313" key="15">
    <source>
        <dbReference type="EMBL" id="CAF0962047.1"/>
    </source>
</evidence>
<feature type="domain" description="RING-type" evidence="14">
    <location>
        <begin position="404"/>
        <end position="445"/>
    </location>
</feature>
<keyword evidence="7 12" id="KW-0863">Zinc-finger</keyword>
<dbReference type="SMART" id="SM00184">
    <property type="entry name" value="RING"/>
    <property type="match status" value="1"/>
</dbReference>
<comment type="caution">
    <text evidence="16">The sequence shown here is derived from an EMBL/GenBank/DDBJ whole genome shotgun (WGS) entry which is preliminary data.</text>
</comment>
<feature type="region of interest" description="Disordered" evidence="13">
    <location>
        <begin position="1"/>
        <end position="32"/>
    </location>
</feature>
<evidence type="ECO:0000256" key="7">
    <source>
        <dbReference type="ARBA" id="ARBA00022771"/>
    </source>
</evidence>
<keyword evidence="6" id="KW-0479">Metal-binding</keyword>
<evidence type="ECO:0000256" key="5">
    <source>
        <dbReference type="ARBA" id="ARBA00022692"/>
    </source>
</evidence>
<dbReference type="PANTHER" id="PTHR45977:SF4">
    <property type="entry name" value="RING-TYPE DOMAIN-CONTAINING PROTEIN"/>
    <property type="match status" value="1"/>
</dbReference>
<evidence type="ECO:0000259" key="14">
    <source>
        <dbReference type="PROSITE" id="PS50089"/>
    </source>
</evidence>
<keyword evidence="8" id="KW-0833">Ubl conjugation pathway</keyword>
<evidence type="ECO:0000256" key="2">
    <source>
        <dbReference type="ARBA" id="ARBA00004141"/>
    </source>
</evidence>
<dbReference type="Proteomes" id="UP000663828">
    <property type="component" value="Unassembled WGS sequence"/>
</dbReference>
<dbReference type="GO" id="GO:0061630">
    <property type="term" value="F:ubiquitin protein ligase activity"/>
    <property type="evidence" value="ECO:0007669"/>
    <property type="project" value="UniProtKB-EC"/>
</dbReference>
<feature type="compositionally biased region" description="Pro residues" evidence="13">
    <location>
        <begin position="78"/>
        <end position="89"/>
    </location>
</feature>
<dbReference type="Pfam" id="PF13639">
    <property type="entry name" value="zf-RING_2"/>
    <property type="match status" value="1"/>
</dbReference>
<keyword evidence="4" id="KW-0808">Transferase</keyword>
<dbReference type="Proteomes" id="UP000663852">
    <property type="component" value="Unassembled WGS sequence"/>
</dbReference>
<comment type="catalytic activity">
    <reaction evidence="1">
        <text>S-ubiquitinyl-[E2 ubiquitin-conjugating enzyme]-L-cysteine + [acceptor protein]-L-lysine = [E2 ubiquitin-conjugating enzyme]-L-cysteine + N(6)-ubiquitinyl-[acceptor protein]-L-lysine.</text>
        <dbReference type="EC" id="2.3.2.27"/>
    </reaction>
</comment>
<organism evidence="16 17">
    <name type="scientific">Adineta ricciae</name>
    <name type="common">Rotifer</name>
    <dbReference type="NCBI Taxonomy" id="249248"/>
    <lineage>
        <taxon>Eukaryota</taxon>
        <taxon>Metazoa</taxon>
        <taxon>Spiralia</taxon>
        <taxon>Gnathifera</taxon>
        <taxon>Rotifera</taxon>
        <taxon>Eurotatoria</taxon>
        <taxon>Bdelloidea</taxon>
        <taxon>Adinetida</taxon>
        <taxon>Adinetidae</taxon>
        <taxon>Adineta</taxon>
    </lineage>
</organism>
<sequence>MASLPSRSMATRKRTRSTNVTENNVDHQHTTTTTAIGTGTLVAVSNTISAIGSSSVAMPPLPATANALNAPPKRHRNNPPPRRLPPPVAPRASYSLRNRSLTPDPRHSLTRFPSVSTTSTTRQRYNLRTRRPASQIRLPQVPAAYPAVAPRRFRQPIPPINPATHASAAPASSTYSPLISPPPPVLPPPIPVTIPISSSVIPLVPPPPPVVQPRQYRLVYISDEDDEQQPVTSPTTDTIVESVYNLLAADGDNLSTRTTLGLGRTSRATSGAGFNIRSRATTATPLSASSTSSSSSASTINNEDFITGVTHIRLSRAIEIVIDSIQSLEGTVNNFDQLVFGLIYGRLGTRNEFDSIENMIRLSRILSFTLPSPRLSREEIDSLPKISFVNERTTTTSIQLAEKCPICLTEFDDQEIINKLYCTHLFHLPCISTWLSENDSCPTCRRKVTED</sequence>